<feature type="binding site" evidence="5">
    <location>
        <position position="43"/>
    </location>
    <ligand>
        <name>CoA</name>
        <dbReference type="ChEBI" id="CHEBI:57287"/>
    </ligand>
</feature>
<dbReference type="PROSITE" id="PS00399">
    <property type="entry name" value="SUCCINYL_COA_LIG_2"/>
    <property type="match status" value="1"/>
</dbReference>
<keyword evidence="3 5" id="KW-0547">Nucleotide-binding</keyword>
<accession>A0A2S8SWC7</accession>
<dbReference type="GO" id="GO:0006099">
    <property type="term" value="P:tricarboxylic acid cycle"/>
    <property type="evidence" value="ECO:0007669"/>
    <property type="project" value="UniProtKB-UniRule"/>
</dbReference>
<dbReference type="UniPathway" id="UPA00223">
    <property type="reaction ID" value="UER00999"/>
</dbReference>
<dbReference type="AlphaFoldDB" id="A0A2S8SWC7"/>
<dbReference type="InterPro" id="IPR005810">
    <property type="entry name" value="CoA_lig_alpha"/>
</dbReference>
<feature type="domain" description="CoA-binding" evidence="9">
    <location>
        <begin position="4"/>
        <end position="104"/>
    </location>
</feature>
<dbReference type="GO" id="GO:0004776">
    <property type="term" value="F:succinate-CoA ligase (GDP-forming) activity"/>
    <property type="evidence" value="ECO:0007669"/>
    <property type="project" value="TreeGrafter"/>
</dbReference>
<dbReference type="OrthoDB" id="9807196at2"/>
<sequence length="294" mass="30521">MSILINKQTKVVVQGITGREGLFHTQQMLDYGTKIVAGVTPGKGGQFIEHGEDTVPVFNTVKEAVAMTGADVSVIFVPPPFGADAILEAVDAGAKGIVCITEGIPIQDMMKCYRFVKERDCWMIGPNCPGLITPGECKIGIVPASIFSAGDIGVVSRSGTLTYEIVDELTRNGMGQSTCVGIGGDPIIGSSFVDVLGWFEKDDATKAVVLSGEIGGDDEEKAADFIKNHMSKPVVAFIAGKTAPPGKQMGHAGAIVSGSAGSAASKIEAFGAANVQVVDLPSEVPGLLKQILGR</sequence>
<dbReference type="Gene3D" id="3.40.50.720">
    <property type="entry name" value="NAD(P)-binding Rossmann-like Domain"/>
    <property type="match status" value="1"/>
</dbReference>
<comment type="function">
    <text evidence="5 8">Succinyl-CoA synthetase functions in the citric acid cycle (TCA), coupling the hydrolysis of succinyl-CoA to the synthesis of either ATP or GTP and thus represents the only step of substrate-level phosphorylation in the TCA. The alpha subunit of the enzyme binds the substrates coenzyme A and phosphate, while succinate binding and nucleotide specificity is provided by the beta subunit.</text>
</comment>
<gene>
    <name evidence="5" type="primary">sucD</name>
    <name evidence="10" type="ORF">B1R32_10299</name>
</gene>
<evidence type="ECO:0000313" key="11">
    <source>
        <dbReference type="Proteomes" id="UP000237684"/>
    </source>
</evidence>
<dbReference type="InterPro" id="IPR017440">
    <property type="entry name" value="Cit_synth/succinyl-CoA_lig_AS"/>
</dbReference>
<dbReference type="InParanoid" id="A0A2S8SWC7"/>
<dbReference type="FunFam" id="3.40.50.720:FF:000277">
    <property type="entry name" value="Succinate--CoA ligase [ADP-forming] subunit alpha"/>
    <property type="match status" value="1"/>
</dbReference>
<dbReference type="GO" id="GO:0009361">
    <property type="term" value="C:succinate-CoA ligase complex (ADP-forming)"/>
    <property type="evidence" value="ECO:0007669"/>
    <property type="project" value="TreeGrafter"/>
</dbReference>
<evidence type="ECO:0000256" key="4">
    <source>
        <dbReference type="ARBA" id="ARBA00060724"/>
    </source>
</evidence>
<evidence type="ECO:0000256" key="7">
    <source>
        <dbReference type="RuleBase" id="RU000677"/>
    </source>
</evidence>
<keyword evidence="11" id="KW-1185">Reference proteome</keyword>
<dbReference type="PANTHER" id="PTHR11117:SF2">
    <property type="entry name" value="SUCCINATE--COA LIGASE [ADP_GDP-FORMING] SUBUNIT ALPHA, MITOCHONDRIAL"/>
    <property type="match status" value="1"/>
</dbReference>
<dbReference type="InterPro" id="IPR036291">
    <property type="entry name" value="NAD(P)-bd_dom_sf"/>
</dbReference>
<dbReference type="Gene3D" id="3.40.50.261">
    <property type="entry name" value="Succinyl-CoA synthetase domains"/>
    <property type="match status" value="1"/>
</dbReference>
<evidence type="ECO:0000256" key="1">
    <source>
        <dbReference type="ARBA" id="ARBA00022532"/>
    </source>
</evidence>
<feature type="binding site" evidence="5">
    <location>
        <begin position="17"/>
        <end position="20"/>
    </location>
    <ligand>
        <name>CoA</name>
        <dbReference type="ChEBI" id="CHEBI:57287"/>
    </ligand>
</feature>
<protein>
    <recommendedName>
        <fullName evidence="5">Succinate--CoA ligase [ADP-forming] subunit alpha</fullName>
        <ecNumber evidence="5">6.2.1.5</ecNumber>
    </recommendedName>
    <alternativeName>
        <fullName evidence="5">Succinyl-CoA synthetase subunit alpha</fullName>
        <shortName evidence="5">SCS-alpha</shortName>
    </alternativeName>
</protein>
<comment type="pathway">
    <text evidence="5 8">Carbohydrate metabolism; tricarboxylic acid cycle; succinate from succinyl-CoA (ligase route): step 1/1.</text>
</comment>
<evidence type="ECO:0000313" key="10">
    <source>
        <dbReference type="EMBL" id="PQV65092.1"/>
    </source>
</evidence>
<dbReference type="Proteomes" id="UP000237684">
    <property type="component" value="Unassembled WGS sequence"/>
</dbReference>
<comment type="subunit">
    <text evidence="5 8">Heterotetramer of two alpha and two beta subunits.</text>
</comment>
<dbReference type="EC" id="6.2.1.5" evidence="5"/>
<evidence type="ECO:0000256" key="3">
    <source>
        <dbReference type="ARBA" id="ARBA00022741"/>
    </source>
</evidence>
<name>A0A2S8SWC7_9BACT</name>
<feature type="binding site" evidence="5">
    <location>
        <begin position="100"/>
        <end position="102"/>
    </location>
    <ligand>
        <name>CoA</name>
        <dbReference type="ChEBI" id="CHEBI:57287"/>
    </ligand>
</feature>
<dbReference type="HAMAP" id="MF_01988">
    <property type="entry name" value="Succ_CoA_alpha"/>
    <property type="match status" value="1"/>
</dbReference>
<dbReference type="InterPro" id="IPR005811">
    <property type="entry name" value="SUCC_ACL_C"/>
</dbReference>
<comment type="similarity">
    <text evidence="4 5 7">Belongs to the succinate/malate CoA ligase alpha subunit family.</text>
</comment>
<dbReference type="FunCoup" id="A0A2S8SWC7">
    <property type="interactions" value="377"/>
</dbReference>
<dbReference type="EMBL" id="NIGF01000002">
    <property type="protein sequence ID" value="PQV65092.1"/>
    <property type="molecule type" value="Genomic_DNA"/>
</dbReference>
<dbReference type="PANTHER" id="PTHR11117">
    <property type="entry name" value="SUCCINYL-COA LIGASE SUBUNIT ALPHA"/>
    <property type="match status" value="1"/>
</dbReference>
<comment type="catalytic activity">
    <reaction evidence="5">
        <text>GTP + succinate + CoA = succinyl-CoA + GDP + phosphate</text>
        <dbReference type="Rhea" id="RHEA:22120"/>
        <dbReference type="ChEBI" id="CHEBI:30031"/>
        <dbReference type="ChEBI" id="CHEBI:37565"/>
        <dbReference type="ChEBI" id="CHEBI:43474"/>
        <dbReference type="ChEBI" id="CHEBI:57287"/>
        <dbReference type="ChEBI" id="CHEBI:57292"/>
        <dbReference type="ChEBI" id="CHEBI:58189"/>
    </reaction>
</comment>
<dbReference type="InterPro" id="IPR003781">
    <property type="entry name" value="CoA-bd"/>
</dbReference>
<reference evidence="10 11" key="1">
    <citation type="journal article" date="2018" name="Syst. Appl. Microbiol.">
        <title>Abditibacterium utsteinense sp. nov., the first cultivated member of candidate phylum FBP, isolated from ice-free Antarctic soil samples.</title>
        <authorList>
            <person name="Tahon G."/>
            <person name="Tytgat B."/>
            <person name="Lebbe L."/>
            <person name="Carlier A."/>
            <person name="Willems A."/>
        </authorList>
    </citation>
    <scope>NUCLEOTIDE SEQUENCE [LARGE SCALE GENOMIC DNA]</scope>
    <source>
        <strain evidence="10 11">LMG 29911</strain>
    </source>
</reference>
<keyword evidence="2 5" id="KW-0436">Ligase</keyword>
<dbReference type="SUPFAM" id="SSF52210">
    <property type="entry name" value="Succinyl-CoA synthetase domains"/>
    <property type="match status" value="1"/>
</dbReference>
<dbReference type="SMART" id="SM00881">
    <property type="entry name" value="CoA_binding"/>
    <property type="match status" value="1"/>
</dbReference>
<keyword evidence="1 5" id="KW-0816">Tricarboxylic acid cycle</keyword>
<evidence type="ECO:0000256" key="6">
    <source>
        <dbReference type="PIRSR" id="PIRSR001553-1"/>
    </source>
</evidence>
<dbReference type="Pfam" id="PF02629">
    <property type="entry name" value="CoA_binding"/>
    <property type="match status" value="1"/>
</dbReference>
<dbReference type="PROSITE" id="PS01216">
    <property type="entry name" value="SUCCINYL_COA_LIG_1"/>
    <property type="match status" value="1"/>
</dbReference>
<dbReference type="GO" id="GO:0004775">
    <property type="term" value="F:succinate-CoA ligase (ADP-forming) activity"/>
    <property type="evidence" value="ECO:0007669"/>
    <property type="project" value="UniProtKB-UniRule"/>
</dbReference>
<dbReference type="PRINTS" id="PR01798">
    <property type="entry name" value="SCOASYNTHASE"/>
</dbReference>
<dbReference type="InterPro" id="IPR033847">
    <property type="entry name" value="Citrt_syn/SCS-alpha_CS"/>
</dbReference>
<dbReference type="InterPro" id="IPR016102">
    <property type="entry name" value="Succinyl-CoA_synth-like"/>
</dbReference>
<feature type="active site" description="Tele-phosphohistidine intermediate" evidence="5 6">
    <location>
        <position position="251"/>
    </location>
</feature>
<evidence type="ECO:0000256" key="5">
    <source>
        <dbReference type="HAMAP-Rule" id="MF_01988"/>
    </source>
</evidence>
<dbReference type="Pfam" id="PF00549">
    <property type="entry name" value="Ligase_CoA"/>
    <property type="match status" value="1"/>
</dbReference>
<evidence type="ECO:0000256" key="8">
    <source>
        <dbReference type="RuleBase" id="RU000699"/>
    </source>
</evidence>
<proteinExistence type="inferred from homology"/>
<feature type="binding site" evidence="5">
    <location>
        <position position="163"/>
    </location>
    <ligand>
        <name>substrate</name>
        <note>ligand shared with subunit beta</note>
    </ligand>
</feature>
<dbReference type="SUPFAM" id="SSF51735">
    <property type="entry name" value="NAD(P)-binding Rossmann-fold domains"/>
    <property type="match status" value="1"/>
</dbReference>
<dbReference type="PIRSF" id="PIRSF001553">
    <property type="entry name" value="SucCS_alpha"/>
    <property type="match status" value="1"/>
</dbReference>
<dbReference type="GO" id="GO:0000166">
    <property type="term" value="F:nucleotide binding"/>
    <property type="evidence" value="ECO:0007669"/>
    <property type="project" value="UniProtKB-KW"/>
</dbReference>
<dbReference type="RefSeq" id="WP_105482403.1">
    <property type="nucleotide sequence ID" value="NZ_NIGF01000002.1"/>
</dbReference>
<dbReference type="NCBIfam" id="TIGR01019">
    <property type="entry name" value="sucCoAalpha"/>
    <property type="match status" value="1"/>
</dbReference>
<comment type="caution">
    <text evidence="10">The sequence shown here is derived from an EMBL/GenBank/DDBJ whole genome shotgun (WGS) entry which is preliminary data.</text>
</comment>
<evidence type="ECO:0000259" key="9">
    <source>
        <dbReference type="SMART" id="SM00881"/>
    </source>
</evidence>
<dbReference type="NCBIfam" id="NF004230">
    <property type="entry name" value="PRK05678.1"/>
    <property type="match status" value="1"/>
</dbReference>
<organism evidence="10 11">
    <name type="scientific">Abditibacterium utsteinense</name>
    <dbReference type="NCBI Taxonomy" id="1960156"/>
    <lineage>
        <taxon>Bacteria</taxon>
        <taxon>Pseudomonadati</taxon>
        <taxon>Abditibacteriota</taxon>
        <taxon>Abditibacteriia</taxon>
        <taxon>Abditibacteriales</taxon>
        <taxon>Abditibacteriaceae</taxon>
        <taxon>Abditibacterium</taxon>
    </lineage>
</organism>
<evidence type="ECO:0000256" key="2">
    <source>
        <dbReference type="ARBA" id="ARBA00022598"/>
    </source>
</evidence>
<comment type="catalytic activity">
    <reaction evidence="5 8">
        <text>succinate + ATP + CoA = succinyl-CoA + ADP + phosphate</text>
        <dbReference type="Rhea" id="RHEA:17661"/>
        <dbReference type="ChEBI" id="CHEBI:30031"/>
        <dbReference type="ChEBI" id="CHEBI:30616"/>
        <dbReference type="ChEBI" id="CHEBI:43474"/>
        <dbReference type="ChEBI" id="CHEBI:57287"/>
        <dbReference type="ChEBI" id="CHEBI:57292"/>
        <dbReference type="ChEBI" id="CHEBI:456216"/>
        <dbReference type="EC" id="6.2.1.5"/>
    </reaction>
</comment>
<dbReference type="FunFam" id="3.40.50.261:FF:000006">
    <property type="entry name" value="Succinate--CoA ligase [ADP-forming] subunit alpha"/>
    <property type="match status" value="1"/>
</dbReference>